<gene>
    <name evidence="1" type="ORF">SAMN05421790_103105</name>
</gene>
<proteinExistence type="predicted"/>
<name>A0A1N7KJE1_9BACL</name>
<reference evidence="2" key="1">
    <citation type="submission" date="2017-01" db="EMBL/GenBank/DDBJ databases">
        <authorList>
            <person name="Varghese N."/>
            <person name="Submissions S."/>
        </authorList>
    </citation>
    <scope>NUCLEOTIDE SEQUENCE [LARGE SCALE GENOMIC DNA]</scope>
    <source>
        <strain evidence="2">DSM 45196</strain>
    </source>
</reference>
<accession>A0A1N7KJE1</accession>
<evidence type="ECO:0000313" key="2">
    <source>
        <dbReference type="Proteomes" id="UP000186795"/>
    </source>
</evidence>
<protein>
    <submittedName>
        <fullName evidence="1">Uncharacterized protein</fullName>
    </submittedName>
</protein>
<organism evidence="1 2">
    <name type="scientific">Kroppenstedtia eburnea</name>
    <dbReference type="NCBI Taxonomy" id="714067"/>
    <lineage>
        <taxon>Bacteria</taxon>
        <taxon>Bacillati</taxon>
        <taxon>Bacillota</taxon>
        <taxon>Bacilli</taxon>
        <taxon>Bacillales</taxon>
        <taxon>Thermoactinomycetaceae</taxon>
        <taxon>Kroppenstedtia</taxon>
    </lineage>
</organism>
<keyword evidence="2" id="KW-1185">Reference proteome</keyword>
<dbReference type="RefSeq" id="WP_076524035.1">
    <property type="nucleotide sequence ID" value="NZ_CP048103.1"/>
</dbReference>
<sequence length="156" mass="18250">MMPFTRWIIVACFISSFLWSPLQMAEAHFTLRPPAKISQVEGYRIIHQKRIPFKVNRGMQAELEQVLSGIHQMAGMRSFELPDQYVLFRFPHPVALPTSPPGHPVREMIITPPANLWDPPRLLLKNPRNQWVEYKTNRSLLLLANQFKTRVKQRSH</sequence>
<dbReference type="AlphaFoldDB" id="A0A1N7KJE1"/>
<evidence type="ECO:0000313" key="1">
    <source>
        <dbReference type="EMBL" id="SIS61626.1"/>
    </source>
</evidence>
<dbReference type="Proteomes" id="UP000186795">
    <property type="component" value="Unassembled WGS sequence"/>
</dbReference>
<dbReference type="OrthoDB" id="2988673at2"/>
<dbReference type="EMBL" id="FTOD01000003">
    <property type="protein sequence ID" value="SIS61626.1"/>
    <property type="molecule type" value="Genomic_DNA"/>
</dbReference>